<dbReference type="RefSeq" id="WP_201108982.1">
    <property type="nucleotide sequence ID" value="NZ_CAJNAT010000009.1"/>
</dbReference>
<sequence>MSASHAPAVHRSAAELRLAFKTLTAHHLPRVVALDKFDSLWDEVNRAATSASATAGITEYVALLKEMQLWYTEELKGPP</sequence>
<dbReference type="AlphaFoldDB" id="A0A9N8QZL3"/>
<evidence type="ECO:0000313" key="2">
    <source>
        <dbReference type="Proteomes" id="UP000675121"/>
    </source>
</evidence>
<comment type="caution">
    <text evidence="1">The sequence shown here is derived from an EMBL/GenBank/DDBJ whole genome shotgun (WGS) entry which is preliminary data.</text>
</comment>
<gene>
    <name evidence="1" type="ORF">R70211_05219</name>
</gene>
<dbReference type="Proteomes" id="UP000675121">
    <property type="component" value="Unassembled WGS sequence"/>
</dbReference>
<proteinExistence type="predicted"/>
<keyword evidence="2" id="KW-1185">Reference proteome</keyword>
<protein>
    <submittedName>
        <fullName evidence="1">Uncharacterized protein</fullName>
    </submittedName>
</protein>
<accession>A0A9N8QZL3</accession>
<organism evidence="1 2">
    <name type="scientific">Paraburkholderia domus</name>
    <dbReference type="NCBI Taxonomy" id="2793075"/>
    <lineage>
        <taxon>Bacteria</taxon>
        <taxon>Pseudomonadati</taxon>
        <taxon>Pseudomonadota</taxon>
        <taxon>Betaproteobacteria</taxon>
        <taxon>Burkholderiales</taxon>
        <taxon>Burkholderiaceae</taxon>
        <taxon>Paraburkholderia</taxon>
    </lineage>
</organism>
<name>A0A9N8QZL3_9BURK</name>
<dbReference type="EMBL" id="CAJNAS010000016">
    <property type="protein sequence ID" value="CAE6932918.1"/>
    <property type="molecule type" value="Genomic_DNA"/>
</dbReference>
<reference evidence="1" key="1">
    <citation type="submission" date="2021-02" db="EMBL/GenBank/DDBJ databases">
        <authorList>
            <person name="Vanwijnsberghe S."/>
        </authorList>
    </citation>
    <scope>NUCLEOTIDE SEQUENCE</scope>
    <source>
        <strain evidence="1">R-70211</strain>
    </source>
</reference>
<evidence type="ECO:0000313" key="1">
    <source>
        <dbReference type="EMBL" id="CAE6932918.1"/>
    </source>
</evidence>